<evidence type="ECO:0000256" key="14">
    <source>
        <dbReference type="ARBA" id="ARBA00023125"/>
    </source>
</evidence>
<dbReference type="PROSITE" id="PS50878">
    <property type="entry name" value="RT_POL"/>
    <property type="match status" value="1"/>
</dbReference>
<dbReference type="FunFam" id="3.10.20.370:FF:000001">
    <property type="entry name" value="Retrovirus-related Pol polyprotein from transposon 17.6-like protein"/>
    <property type="match status" value="1"/>
</dbReference>
<evidence type="ECO:0000256" key="9">
    <source>
        <dbReference type="ARBA" id="ARBA00022801"/>
    </source>
</evidence>
<feature type="region of interest" description="Disordered" evidence="17">
    <location>
        <begin position="437"/>
        <end position="487"/>
    </location>
</feature>
<dbReference type="SUPFAM" id="SSF56672">
    <property type="entry name" value="DNA/RNA polymerases"/>
    <property type="match status" value="1"/>
</dbReference>
<dbReference type="GO" id="GO:0006310">
    <property type="term" value="P:DNA recombination"/>
    <property type="evidence" value="ECO:0007669"/>
    <property type="project" value="UniProtKB-KW"/>
</dbReference>
<dbReference type="EC" id="2.7.7.49" evidence="1"/>
<evidence type="ECO:0000259" key="18">
    <source>
        <dbReference type="PROSITE" id="PS50158"/>
    </source>
</evidence>
<dbReference type="EMBL" id="SMMG02000011">
    <property type="protein sequence ID" value="KAA3457697.1"/>
    <property type="molecule type" value="Genomic_DNA"/>
</dbReference>
<dbReference type="OrthoDB" id="992078at2759"/>
<evidence type="ECO:0000256" key="4">
    <source>
        <dbReference type="ARBA" id="ARBA00022695"/>
    </source>
</evidence>
<dbReference type="Gene3D" id="3.10.10.10">
    <property type="entry name" value="HIV Type 1 Reverse Transcriptase, subunit A, domain 1"/>
    <property type="match status" value="1"/>
</dbReference>
<evidence type="ECO:0000256" key="15">
    <source>
        <dbReference type="ARBA" id="ARBA00023172"/>
    </source>
</evidence>
<evidence type="ECO:0000256" key="17">
    <source>
        <dbReference type="SAM" id="MobiDB-lite"/>
    </source>
</evidence>
<keyword evidence="7" id="KW-0064">Aspartyl protease</keyword>
<evidence type="ECO:0000313" key="22">
    <source>
        <dbReference type="Proteomes" id="UP000325315"/>
    </source>
</evidence>
<keyword evidence="4" id="KW-0548">Nucleotidyltransferase</keyword>
<proteinExistence type="predicted"/>
<dbReference type="SUPFAM" id="SSF50630">
    <property type="entry name" value="Acid proteases"/>
    <property type="match status" value="1"/>
</dbReference>
<dbReference type="PANTHER" id="PTHR37984:SF5">
    <property type="entry name" value="PROTEIN NYNRIN-LIKE"/>
    <property type="match status" value="1"/>
</dbReference>
<keyword evidence="2" id="KW-0645">Protease</keyword>
<evidence type="ECO:0000313" key="21">
    <source>
        <dbReference type="EMBL" id="KAA3457697.1"/>
    </source>
</evidence>
<dbReference type="Pfam" id="PF17917">
    <property type="entry name" value="RT_RNaseH"/>
    <property type="match status" value="1"/>
</dbReference>
<evidence type="ECO:0000256" key="11">
    <source>
        <dbReference type="ARBA" id="ARBA00022908"/>
    </source>
</evidence>
<evidence type="ECO:0000256" key="13">
    <source>
        <dbReference type="ARBA" id="ARBA00022932"/>
    </source>
</evidence>
<dbReference type="GO" id="GO:0003677">
    <property type="term" value="F:DNA binding"/>
    <property type="evidence" value="ECO:0007669"/>
    <property type="project" value="UniProtKB-KW"/>
</dbReference>
<evidence type="ECO:0000256" key="8">
    <source>
        <dbReference type="ARBA" id="ARBA00022759"/>
    </source>
</evidence>
<dbReference type="CDD" id="cd00303">
    <property type="entry name" value="retropepsin_like"/>
    <property type="match status" value="1"/>
</dbReference>
<evidence type="ECO:0000256" key="3">
    <source>
        <dbReference type="ARBA" id="ARBA00022679"/>
    </source>
</evidence>
<keyword evidence="16" id="KW-0862">Zinc</keyword>
<keyword evidence="12" id="KW-0695">RNA-directed DNA polymerase</keyword>
<evidence type="ECO:0000256" key="16">
    <source>
        <dbReference type="PROSITE-ProRule" id="PRU00047"/>
    </source>
</evidence>
<dbReference type="SUPFAM" id="SSF54160">
    <property type="entry name" value="Chromo domain-like"/>
    <property type="match status" value="1"/>
</dbReference>
<dbReference type="PROSITE" id="PS50994">
    <property type="entry name" value="INTEGRASE"/>
    <property type="match status" value="1"/>
</dbReference>
<dbReference type="FunFam" id="3.30.70.270:FF:000020">
    <property type="entry name" value="Transposon Tf2-6 polyprotein-like Protein"/>
    <property type="match status" value="1"/>
</dbReference>
<protein>
    <recommendedName>
        <fullName evidence="1">RNA-directed DNA polymerase</fullName>
        <ecNumber evidence="1">2.7.7.49</ecNumber>
    </recommendedName>
</protein>
<dbReference type="InterPro" id="IPR021109">
    <property type="entry name" value="Peptidase_aspartic_dom_sf"/>
</dbReference>
<comment type="caution">
    <text evidence="21">The sequence shown here is derived from an EMBL/GenBank/DDBJ whole genome shotgun (WGS) entry which is preliminary data.</text>
</comment>
<dbReference type="InterPro" id="IPR016197">
    <property type="entry name" value="Chromo-like_dom_sf"/>
</dbReference>
<sequence>MARVSGTDPPRIGSGRAWYLSSPHDSPPLRRYPTWCVASVHPNSEGSVVWQPLCACLERFSGSLVFKRSARPTSFSLESCLENDEITPGLEMGRNVRRANSTVDRMSSRGRGHRGRGRGRMTVSKPVRSGQGSENEVPPPPPPPTFRAEEQDQTGGEAVSQAVLRVLEMVAGAGVNLGAQKSVPERVRSNGAEVFRGVSGVAPSAEEYWLESTERIMDDLDLTKEEKLKGAVSLLKDEAYQWWLTVRDGATADDLTWEYFKTTYQKKYVGTSYTDAQRKAFLGLVQGTKSVSEYEAEFLRLSRYARGIVSTEYERCVRFEDRLRDDLRLLIAPQQVREFSSLVEKAKVAEGIKEAVRKNYSKNNQKRGFGSSGSSGSAQKKARPSGPNQAARPTTANQRPTQCNRCGKTHWGSCSTGDRGCFECGSLEHRVRDCPRKLAKNQPEGQNRTQDRNVGPQKGRGNGRGNNGPNRGRGTQGRGSGNTEARQPGLVYAARRREEGDAPDVITGTFLIFGLPYVALIDVGSTHSYIASSVVGTMDLDSETTSRKMTVLSPLGHSVVVDKLYRDVPLELQGVVFVADLMELPFGEFDLILGMDWLVKYQANLDCAAKRMVLKTAGGDEVVMVGDRRNYLSSVVFALKAEKMFKKGCEAYLVRICALEAKESVIGKVRTVGEFADVFSEELPGLPPNREVEFGIDLLPRTALVSIAPYRMAPKELVELKAQIQELLDRGFIRPSISPWGAPVLFVKKKDSSMRMCIDYRQLNKLTIKNKYPLPRIDDLFDQLKGASVFSKIDLRSGYHQLKVKEVDVHKTAFRTRYGHYEFLVMPFGLTNAPAAFMDLMNRVFQQYLDQFVVVFIDDILVYSKSEEEHDRHLRIVLQVLRKKQLYAKFSKCEFWLREVAFLGHVVSAEGIRVDPRKIEAVLDWKPPRSVAEIRSFLGLAGYYRRFVEGFSLIAAPLTKLLRKGVPFVWTEKQQESFDKLRKILTEAPVLVQPEAGKLFTVYCDASHTGLGCVLMQEGKVVAYASRQLRPHEVNYPTHDLELAAVVFALKIWRHYLYGEKSIVYTDHKSLRYLLTQKDLNLRQRRWIELLKDYDCSIEYHPGKANVVADALSRKVVTNLRAMFARLSLYDDGSLLAELQVKPTWIEEIKEKQLVDEGLNAKREQVQDGGLEGYSLSSDGVLCFQGRACMPKDMELRRKILHDAHSSPYAMHPEGSKMYGDLRKQFWWPGLKREATELVGKCLTCQQVKAEHQLPSGLLQPVKIPQWKWERITIDFVSGLPLTPSKKDAVWVIVDRLTKSAHFIPVRMDFSLQKLAKLYVSEIVRLHGVPISIISDRDPRFTSSGSWEEYLPLAEFAYNNSYQASIQMAPYEALYGRKCRTPTCWTELGERQVLGPELVAETEDKVKVIRSHLKEASDRQKSYADLKRKEMEYAVGDKVFLKVSPWKKVLRFGRKGKLSPRFIGPYTVIKRVGPVAYQLELPAELNQINDVFHVSMLRRYRSDPSHVVPVAEIEVNADLSFEEEPVQILDRDVKVLRRKSVPLVKVLWRNHGVEEATWEPEDVIRQQYPHLAETSHSSLVALWPNSAVALILRDFSVIQSIIKALRDLKTVRPDLAFSDIRFWVGGARLEYHNGISGESRGSIFVPTGTSVLVTHRDYGHQRFGTSRGLVPQSDLSLWLTPPWVGPT</sequence>
<name>A0A5B6ULC7_9ROSI</name>
<feature type="region of interest" description="Disordered" evidence="17">
    <location>
        <begin position="359"/>
        <end position="409"/>
    </location>
</feature>
<keyword evidence="22" id="KW-1185">Reference proteome</keyword>
<dbReference type="Proteomes" id="UP000325315">
    <property type="component" value="Unassembled WGS sequence"/>
</dbReference>
<dbReference type="SUPFAM" id="SSF53098">
    <property type="entry name" value="Ribonuclease H-like"/>
    <property type="match status" value="1"/>
</dbReference>
<dbReference type="PANTHER" id="PTHR37984">
    <property type="entry name" value="PROTEIN CBG26694"/>
    <property type="match status" value="1"/>
</dbReference>
<evidence type="ECO:0000256" key="10">
    <source>
        <dbReference type="ARBA" id="ARBA00022842"/>
    </source>
</evidence>
<accession>A0A5B6ULC7</accession>
<dbReference type="GO" id="GO:0004190">
    <property type="term" value="F:aspartic-type endopeptidase activity"/>
    <property type="evidence" value="ECO:0007669"/>
    <property type="project" value="UniProtKB-KW"/>
</dbReference>
<evidence type="ECO:0000259" key="20">
    <source>
        <dbReference type="PROSITE" id="PS50994"/>
    </source>
</evidence>
<keyword evidence="11" id="KW-0229">DNA integration</keyword>
<dbReference type="InterPro" id="IPR043128">
    <property type="entry name" value="Rev_trsase/Diguanyl_cyclase"/>
</dbReference>
<dbReference type="InterPro" id="IPR036397">
    <property type="entry name" value="RNaseH_sf"/>
</dbReference>
<dbReference type="GO" id="GO:0004519">
    <property type="term" value="F:endonuclease activity"/>
    <property type="evidence" value="ECO:0007669"/>
    <property type="project" value="UniProtKB-KW"/>
</dbReference>
<keyword evidence="16" id="KW-0863">Zinc-finger</keyword>
<dbReference type="GO" id="GO:0006508">
    <property type="term" value="P:proteolysis"/>
    <property type="evidence" value="ECO:0007669"/>
    <property type="project" value="UniProtKB-KW"/>
</dbReference>
<organism evidence="21 22">
    <name type="scientific">Gossypium australe</name>
    <dbReference type="NCBI Taxonomy" id="47621"/>
    <lineage>
        <taxon>Eukaryota</taxon>
        <taxon>Viridiplantae</taxon>
        <taxon>Streptophyta</taxon>
        <taxon>Embryophyta</taxon>
        <taxon>Tracheophyta</taxon>
        <taxon>Spermatophyta</taxon>
        <taxon>Magnoliopsida</taxon>
        <taxon>eudicotyledons</taxon>
        <taxon>Gunneridae</taxon>
        <taxon>Pentapetalae</taxon>
        <taxon>rosids</taxon>
        <taxon>malvids</taxon>
        <taxon>Malvales</taxon>
        <taxon>Malvaceae</taxon>
        <taxon>Malvoideae</taxon>
        <taxon>Gossypium</taxon>
    </lineage>
</organism>
<keyword evidence="13" id="KW-0239">DNA-directed DNA polymerase</keyword>
<dbReference type="Gene3D" id="1.10.340.70">
    <property type="match status" value="1"/>
</dbReference>
<dbReference type="InterPro" id="IPR041373">
    <property type="entry name" value="RT_RNaseH"/>
</dbReference>
<dbReference type="GO" id="GO:0008270">
    <property type="term" value="F:zinc ion binding"/>
    <property type="evidence" value="ECO:0007669"/>
    <property type="project" value="UniProtKB-KW"/>
</dbReference>
<dbReference type="CDD" id="cd09274">
    <property type="entry name" value="RNase_HI_RT_Ty3"/>
    <property type="match status" value="1"/>
</dbReference>
<dbReference type="Gene3D" id="3.30.70.270">
    <property type="match status" value="2"/>
</dbReference>
<dbReference type="InterPro" id="IPR012337">
    <property type="entry name" value="RNaseH-like_sf"/>
</dbReference>
<dbReference type="CDD" id="cd01647">
    <property type="entry name" value="RT_LTR"/>
    <property type="match status" value="1"/>
</dbReference>
<feature type="region of interest" description="Disordered" evidence="17">
    <location>
        <begin position="1"/>
        <end position="20"/>
    </location>
</feature>
<dbReference type="Pfam" id="PF17921">
    <property type="entry name" value="Integrase_H2C2"/>
    <property type="match status" value="1"/>
</dbReference>
<evidence type="ECO:0000259" key="19">
    <source>
        <dbReference type="PROSITE" id="PS50878"/>
    </source>
</evidence>
<dbReference type="InterPro" id="IPR041588">
    <property type="entry name" value="Integrase_H2C2"/>
</dbReference>
<evidence type="ECO:0000256" key="6">
    <source>
        <dbReference type="ARBA" id="ARBA00022723"/>
    </source>
</evidence>
<feature type="region of interest" description="Disordered" evidence="17">
    <location>
        <begin position="100"/>
        <end position="158"/>
    </location>
</feature>
<feature type="domain" description="Reverse transcriptase" evidence="19">
    <location>
        <begin position="728"/>
        <end position="907"/>
    </location>
</feature>
<keyword evidence="3" id="KW-0808">Transferase</keyword>
<keyword evidence="9" id="KW-0378">Hydrolase</keyword>
<gene>
    <name evidence="21" type="ORF">EPI10_004343</name>
</gene>
<keyword evidence="10" id="KW-0460">Magnesium</keyword>
<reference evidence="22" key="1">
    <citation type="journal article" date="2019" name="Plant Biotechnol. J.">
        <title>Genome sequencing of the Australian wild diploid species Gossypium australe highlights disease resistance and delayed gland morphogenesis.</title>
        <authorList>
            <person name="Cai Y."/>
            <person name="Cai X."/>
            <person name="Wang Q."/>
            <person name="Wang P."/>
            <person name="Zhang Y."/>
            <person name="Cai C."/>
            <person name="Xu Y."/>
            <person name="Wang K."/>
            <person name="Zhou Z."/>
            <person name="Wang C."/>
            <person name="Geng S."/>
            <person name="Li B."/>
            <person name="Dong Q."/>
            <person name="Hou Y."/>
            <person name="Wang H."/>
            <person name="Ai P."/>
            <person name="Liu Z."/>
            <person name="Yi F."/>
            <person name="Sun M."/>
            <person name="An G."/>
            <person name="Cheng J."/>
            <person name="Zhang Y."/>
            <person name="Shi Q."/>
            <person name="Xie Y."/>
            <person name="Shi X."/>
            <person name="Chang Y."/>
            <person name="Huang F."/>
            <person name="Chen Y."/>
            <person name="Hong S."/>
            <person name="Mi L."/>
            <person name="Sun Q."/>
            <person name="Zhang L."/>
            <person name="Zhou B."/>
            <person name="Peng R."/>
            <person name="Zhang X."/>
            <person name="Liu F."/>
        </authorList>
    </citation>
    <scope>NUCLEOTIDE SEQUENCE [LARGE SCALE GENOMIC DNA]</scope>
    <source>
        <strain evidence="22">cv. PA1801</strain>
    </source>
</reference>
<dbReference type="InterPro" id="IPR001584">
    <property type="entry name" value="Integrase_cat-core"/>
</dbReference>
<dbReference type="GO" id="GO:0003964">
    <property type="term" value="F:RNA-directed DNA polymerase activity"/>
    <property type="evidence" value="ECO:0007669"/>
    <property type="project" value="UniProtKB-KW"/>
</dbReference>
<dbReference type="InterPro" id="IPR000477">
    <property type="entry name" value="RT_dom"/>
</dbReference>
<keyword evidence="6" id="KW-0479">Metal-binding</keyword>
<dbReference type="Gene3D" id="2.40.70.10">
    <property type="entry name" value="Acid Proteases"/>
    <property type="match status" value="1"/>
</dbReference>
<evidence type="ECO:0000256" key="12">
    <source>
        <dbReference type="ARBA" id="ARBA00022918"/>
    </source>
</evidence>
<evidence type="ECO:0000256" key="7">
    <source>
        <dbReference type="ARBA" id="ARBA00022750"/>
    </source>
</evidence>
<dbReference type="Pfam" id="PF08284">
    <property type="entry name" value="RVP_2"/>
    <property type="match status" value="1"/>
</dbReference>
<dbReference type="InterPro" id="IPR005162">
    <property type="entry name" value="Retrotrans_gag_dom"/>
</dbReference>
<keyword evidence="14" id="KW-0238">DNA-binding</keyword>
<dbReference type="GO" id="GO:0015074">
    <property type="term" value="P:DNA integration"/>
    <property type="evidence" value="ECO:0007669"/>
    <property type="project" value="UniProtKB-KW"/>
</dbReference>
<dbReference type="InterPro" id="IPR050951">
    <property type="entry name" value="Retrovirus_Pol_polyprotein"/>
</dbReference>
<keyword evidence="15" id="KW-0233">DNA recombination</keyword>
<keyword evidence="5" id="KW-0540">Nuclease</keyword>
<dbReference type="InterPro" id="IPR001878">
    <property type="entry name" value="Znf_CCHC"/>
</dbReference>
<evidence type="ECO:0000256" key="5">
    <source>
        <dbReference type="ARBA" id="ARBA00022722"/>
    </source>
</evidence>
<dbReference type="InterPro" id="IPR056924">
    <property type="entry name" value="SH3_Tf2-1"/>
</dbReference>
<feature type="compositionally biased region" description="Basic residues" evidence="17">
    <location>
        <begin position="108"/>
        <end position="119"/>
    </location>
</feature>
<dbReference type="FunFam" id="3.10.10.10:FF:000007">
    <property type="entry name" value="Retrovirus-related Pol polyprotein from transposon 17.6-like Protein"/>
    <property type="match status" value="1"/>
</dbReference>
<dbReference type="Pfam" id="PF03732">
    <property type="entry name" value="Retrotrans_gag"/>
    <property type="match status" value="1"/>
</dbReference>
<dbReference type="Pfam" id="PF24626">
    <property type="entry name" value="SH3_Tf2-1"/>
    <property type="match status" value="1"/>
</dbReference>
<dbReference type="Pfam" id="PF00078">
    <property type="entry name" value="RVT_1"/>
    <property type="match status" value="1"/>
</dbReference>
<dbReference type="GO" id="GO:0003887">
    <property type="term" value="F:DNA-directed DNA polymerase activity"/>
    <property type="evidence" value="ECO:0007669"/>
    <property type="project" value="UniProtKB-KW"/>
</dbReference>
<keyword evidence="8" id="KW-0255">Endonuclease</keyword>
<feature type="domain" description="Integrase catalytic" evidence="20">
    <location>
        <begin position="1261"/>
        <end position="1351"/>
    </location>
</feature>
<feature type="compositionally biased region" description="Polar residues" evidence="17">
    <location>
        <begin position="386"/>
        <end position="404"/>
    </location>
</feature>
<feature type="domain" description="CCHC-type" evidence="18">
    <location>
        <begin position="421"/>
        <end position="436"/>
    </location>
</feature>
<dbReference type="InterPro" id="IPR043502">
    <property type="entry name" value="DNA/RNA_pol_sf"/>
</dbReference>
<evidence type="ECO:0000256" key="1">
    <source>
        <dbReference type="ARBA" id="ARBA00012493"/>
    </source>
</evidence>
<dbReference type="Gene3D" id="3.30.420.10">
    <property type="entry name" value="Ribonuclease H-like superfamily/Ribonuclease H"/>
    <property type="match status" value="2"/>
</dbReference>
<dbReference type="PROSITE" id="PS50158">
    <property type="entry name" value="ZF_CCHC"/>
    <property type="match status" value="1"/>
</dbReference>
<evidence type="ECO:0000256" key="2">
    <source>
        <dbReference type="ARBA" id="ARBA00022670"/>
    </source>
</evidence>